<sequence length="111" mass="12219">MIVLDPPVTPAHLRLVTTQRSHQAVEIALRIARLDFMCDETVNNSMEWFRLLEQHGANATFIVKPRNANILTIDIVDGIAPADAEWKNHKIVKGAQGVLDLAALLSTLAAI</sequence>
<proteinExistence type="predicted"/>
<gene>
    <name evidence="1" type="ORF">SPHINGO391_450139</name>
</gene>
<protein>
    <submittedName>
        <fullName evidence="1">Uncharacterized protein</fullName>
    </submittedName>
</protein>
<evidence type="ECO:0000313" key="2">
    <source>
        <dbReference type="Proteomes" id="UP000326857"/>
    </source>
</evidence>
<dbReference type="EMBL" id="CABVLI010000040">
    <property type="protein sequence ID" value="VVT17734.1"/>
    <property type="molecule type" value="Genomic_DNA"/>
</dbReference>
<dbReference type="AlphaFoldDB" id="A0A5E7ZFW1"/>
<evidence type="ECO:0000313" key="1">
    <source>
        <dbReference type="EMBL" id="VVT17734.1"/>
    </source>
</evidence>
<reference evidence="1 2" key="1">
    <citation type="submission" date="2019-09" db="EMBL/GenBank/DDBJ databases">
        <authorList>
            <person name="Dittami M. S."/>
        </authorList>
    </citation>
    <scope>NUCLEOTIDE SEQUENCE [LARGE SCALE GENOMIC DNA]</scope>
    <source>
        <strain evidence="1">SPHINGO391</strain>
    </source>
</reference>
<dbReference type="Proteomes" id="UP000326857">
    <property type="component" value="Unassembled WGS sequence"/>
</dbReference>
<organism evidence="1 2">
    <name type="scientific">Sphingomonas aurantiaca</name>
    <dbReference type="NCBI Taxonomy" id="185949"/>
    <lineage>
        <taxon>Bacteria</taxon>
        <taxon>Pseudomonadati</taxon>
        <taxon>Pseudomonadota</taxon>
        <taxon>Alphaproteobacteria</taxon>
        <taxon>Sphingomonadales</taxon>
        <taxon>Sphingomonadaceae</taxon>
        <taxon>Sphingomonas</taxon>
    </lineage>
</organism>
<name>A0A5E7ZFW1_9SPHN</name>
<accession>A0A5E7ZFW1</accession>